<comment type="caution">
    <text evidence="2">The sequence shown here is derived from an EMBL/GenBank/DDBJ whole genome shotgun (WGS) entry which is preliminary data.</text>
</comment>
<evidence type="ECO:0000313" key="3">
    <source>
        <dbReference type="Proteomes" id="UP000319949"/>
    </source>
</evidence>
<reference evidence="2 3" key="1">
    <citation type="submission" date="2019-06" db="EMBL/GenBank/DDBJ databases">
        <title>Genomic Encyclopedia of Type Strains, Phase IV (KMG-V): Genome sequencing to study the core and pangenomes of soil and plant-associated prokaryotes.</title>
        <authorList>
            <person name="Whitman W."/>
        </authorList>
    </citation>
    <scope>NUCLEOTIDE SEQUENCE [LARGE SCALE GENOMIC DNA]</scope>
    <source>
        <strain evidence="2 3">BR 510</strain>
    </source>
</reference>
<dbReference type="PANTHER" id="PTHR43861">
    <property type="entry name" value="TRANS-ACONITATE 2-METHYLTRANSFERASE-RELATED"/>
    <property type="match status" value="1"/>
</dbReference>
<protein>
    <submittedName>
        <fullName evidence="2">Methyltransferase family protein</fullName>
    </submittedName>
</protein>
<sequence length="281" mass="31109">MPDLKRQTISDFGEQWTAFRDNPGYYGSADLLADLFGPLLTLDDVRGARVADIGSGTGRIVNMLLDAGADRVVAVEPSAAFEVLKANTTVNADRIEYLQVPGDQLPPGLGLDYVVSMGVLHHIPVPEPVVRAAFAALRPGGRCVVWLYGFEGNETYLSIAVPLRKLTVRMPHRMLVALSHLLEFALTGYIWLCRILPLPMRSYMRSVLAKFPRSVRRLTIYDQLNPSYAKYYTRAEAEALLSDAGFADVQLYHRHGYSWTVSGTRPAESRGQSATGDINEH</sequence>
<keyword evidence="3" id="KW-1185">Reference proteome</keyword>
<dbReference type="EMBL" id="VITK01000006">
    <property type="protein sequence ID" value="TWA97256.1"/>
    <property type="molecule type" value="Genomic_DNA"/>
</dbReference>
<dbReference type="Proteomes" id="UP000319949">
    <property type="component" value="Unassembled WGS sequence"/>
</dbReference>
<organism evidence="2 3">
    <name type="scientific">Bradyrhizobium stylosanthis</name>
    <dbReference type="NCBI Taxonomy" id="1803665"/>
    <lineage>
        <taxon>Bacteria</taxon>
        <taxon>Pseudomonadati</taxon>
        <taxon>Pseudomonadota</taxon>
        <taxon>Alphaproteobacteria</taxon>
        <taxon>Hyphomicrobiales</taxon>
        <taxon>Nitrobacteraceae</taxon>
        <taxon>Bradyrhizobium</taxon>
    </lineage>
</organism>
<proteinExistence type="predicted"/>
<evidence type="ECO:0000259" key="1">
    <source>
        <dbReference type="Pfam" id="PF08242"/>
    </source>
</evidence>
<dbReference type="GO" id="GO:0008168">
    <property type="term" value="F:methyltransferase activity"/>
    <property type="evidence" value="ECO:0007669"/>
    <property type="project" value="UniProtKB-KW"/>
</dbReference>
<dbReference type="AlphaFoldDB" id="A0A560DJI7"/>
<dbReference type="OrthoDB" id="9773188at2"/>
<name>A0A560DJI7_9BRAD</name>
<dbReference type="GO" id="GO:0032259">
    <property type="term" value="P:methylation"/>
    <property type="evidence" value="ECO:0007669"/>
    <property type="project" value="UniProtKB-KW"/>
</dbReference>
<dbReference type="STRING" id="1803665.GCA_001641335_00961"/>
<feature type="domain" description="Methyltransferase type 12" evidence="1">
    <location>
        <begin position="52"/>
        <end position="143"/>
    </location>
</feature>
<dbReference type="SUPFAM" id="SSF53335">
    <property type="entry name" value="S-adenosyl-L-methionine-dependent methyltransferases"/>
    <property type="match status" value="1"/>
</dbReference>
<keyword evidence="2" id="KW-0808">Transferase</keyword>
<dbReference type="InterPro" id="IPR013217">
    <property type="entry name" value="Methyltransf_12"/>
</dbReference>
<dbReference type="Gene3D" id="3.40.50.150">
    <property type="entry name" value="Vaccinia Virus protein VP39"/>
    <property type="match status" value="1"/>
</dbReference>
<dbReference type="CDD" id="cd02440">
    <property type="entry name" value="AdoMet_MTases"/>
    <property type="match status" value="1"/>
</dbReference>
<accession>A0A560DJI7</accession>
<dbReference type="InterPro" id="IPR029063">
    <property type="entry name" value="SAM-dependent_MTases_sf"/>
</dbReference>
<evidence type="ECO:0000313" key="2">
    <source>
        <dbReference type="EMBL" id="TWA97256.1"/>
    </source>
</evidence>
<dbReference type="RefSeq" id="WP_145666083.1">
    <property type="nucleotide sequence ID" value="NZ_VITK01000006.1"/>
</dbReference>
<keyword evidence="2" id="KW-0489">Methyltransferase</keyword>
<gene>
    <name evidence="2" type="ORF">FBZ96_106308</name>
</gene>
<dbReference type="Pfam" id="PF08242">
    <property type="entry name" value="Methyltransf_12"/>
    <property type="match status" value="1"/>
</dbReference>